<feature type="domain" description="PucR C-terminal helix-turn-helix" evidence="1">
    <location>
        <begin position="232"/>
        <end position="282"/>
    </location>
</feature>
<organism evidence="2 3">
    <name type="scientific">Candidatus Enterococcus lowellii</name>
    <dbReference type="NCBI Taxonomy" id="2230877"/>
    <lineage>
        <taxon>Bacteria</taxon>
        <taxon>Bacillati</taxon>
        <taxon>Bacillota</taxon>
        <taxon>Bacilli</taxon>
        <taxon>Lactobacillales</taxon>
        <taxon>Enterococcaceae</taxon>
        <taxon>Enterococcus</taxon>
    </lineage>
</organism>
<gene>
    <name evidence="2" type="ORF">DOK78_003121</name>
</gene>
<evidence type="ECO:0000259" key="1">
    <source>
        <dbReference type="Pfam" id="PF13556"/>
    </source>
</evidence>
<dbReference type="EMBL" id="CP147251">
    <property type="protein sequence ID" value="WYJ78464.1"/>
    <property type="molecule type" value="Genomic_DNA"/>
</dbReference>
<sequence length="288" mass="33616">MTILELQQIYPTAQLHTFPTDDENFLSLYLEGQFLWIPQQTLTITEKKVLKMLADTIDTTLPTHHPWYATLFQSESAPLTTGDFRVIQVEFTNPEQVDTYSWDEEIKRIFPHLVDHFFINGTKSFLVEIYSEDALPTEELEGIFLALDGDFNTYTRVFVGAFYPVTSDFTTLLQEEQQLFLSMTKQNLPTKCCDLKNTAIHYFATHLIKESMMMRQLAKLWFEDDVHDVILALWKNQGNVSSAAKDLFMHRNTLQYKIDKFQKQTLTNLKEMDSLFLCYLLLTTFAKN</sequence>
<evidence type="ECO:0000313" key="3">
    <source>
        <dbReference type="Proteomes" id="UP000664701"/>
    </source>
</evidence>
<reference evidence="2 3" key="1">
    <citation type="submission" date="2021-03" db="EMBL/GenBank/DDBJ databases">
        <authorList>
            <person name="Gilmore M.S."/>
            <person name="Schwartzman J."/>
            <person name="Van Tyne D."/>
            <person name="Martin M."/>
            <person name="Earl A.M."/>
            <person name="Manson A.L."/>
            <person name="Straub T."/>
            <person name="Salamzade R."/>
            <person name="Saavedra J."/>
            <person name="Lebreton F."/>
            <person name="Prichula J."/>
            <person name="Schaufler K."/>
            <person name="Gaca A."/>
            <person name="Sgardioli B."/>
            <person name="Wagenaar J."/>
            <person name="Strong T."/>
        </authorList>
    </citation>
    <scope>NUCLEOTIDE SEQUENCE [LARGE SCALE GENOMIC DNA]</scope>
    <source>
        <strain evidence="2 3">DIV2402</strain>
    </source>
</reference>
<dbReference type="Pfam" id="PF13556">
    <property type="entry name" value="HTH_30"/>
    <property type="match status" value="1"/>
</dbReference>
<dbReference type="Gene3D" id="1.10.10.60">
    <property type="entry name" value="Homeodomain-like"/>
    <property type="match status" value="1"/>
</dbReference>
<dbReference type="SUPFAM" id="SSF46689">
    <property type="entry name" value="Homeodomain-like"/>
    <property type="match status" value="1"/>
</dbReference>
<dbReference type="InterPro" id="IPR025736">
    <property type="entry name" value="PucR_C-HTH_dom"/>
</dbReference>
<evidence type="ECO:0000313" key="2">
    <source>
        <dbReference type="EMBL" id="WYJ78464.1"/>
    </source>
</evidence>
<dbReference type="PANTHER" id="PTHR33744:SF15">
    <property type="entry name" value="CARBOHYDRATE DIACID REGULATOR"/>
    <property type="match status" value="1"/>
</dbReference>
<dbReference type="InterPro" id="IPR051448">
    <property type="entry name" value="CdaR-like_regulators"/>
</dbReference>
<keyword evidence="3" id="KW-1185">Reference proteome</keyword>
<reference evidence="2 3" key="2">
    <citation type="submission" date="2024-03" db="EMBL/GenBank/DDBJ databases">
        <title>The Genome Sequence of Enterococcus sp. DIV2402.</title>
        <authorList>
            <consortium name="The Broad Institute Genomics Platform"/>
            <consortium name="The Broad Institute Microbial Omics Core"/>
            <consortium name="The Broad Institute Genomic Center for Infectious Diseases"/>
            <person name="Earl A."/>
            <person name="Manson A."/>
            <person name="Gilmore M."/>
            <person name="Schwartman J."/>
            <person name="Shea T."/>
            <person name="Abouelleil A."/>
            <person name="Cao P."/>
            <person name="Chapman S."/>
            <person name="Cusick C."/>
            <person name="Young S."/>
            <person name="Neafsey D."/>
            <person name="Nusbaum C."/>
            <person name="Birren B."/>
        </authorList>
    </citation>
    <scope>NUCLEOTIDE SEQUENCE [LARGE SCALE GENOMIC DNA]</scope>
    <source>
        <strain evidence="2 3">DIV2402</strain>
    </source>
</reference>
<dbReference type="RefSeq" id="WP_207871577.1">
    <property type="nucleotide sequence ID" value="NZ_CP147251.1"/>
</dbReference>
<name>A0ABZ2SRS1_9ENTE</name>
<protein>
    <recommendedName>
        <fullName evidence="1">PucR C-terminal helix-turn-helix domain-containing protein</fullName>
    </recommendedName>
</protein>
<dbReference type="PANTHER" id="PTHR33744">
    <property type="entry name" value="CARBOHYDRATE DIACID REGULATOR"/>
    <property type="match status" value="1"/>
</dbReference>
<dbReference type="Proteomes" id="UP000664701">
    <property type="component" value="Chromosome"/>
</dbReference>
<accession>A0ABZ2SRS1</accession>
<dbReference type="InterPro" id="IPR009057">
    <property type="entry name" value="Homeodomain-like_sf"/>
</dbReference>
<proteinExistence type="predicted"/>